<gene>
    <name evidence="1" type="ORF">LSALG_LOCUS35872</name>
</gene>
<protein>
    <submittedName>
        <fullName evidence="1">Uncharacterized protein</fullName>
    </submittedName>
</protein>
<proteinExistence type="predicted"/>
<reference evidence="1" key="1">
    <citation type="submission" date="2023-04" db="EMBL/GenBank/DDBJ databases">
        <authorList>
            <person name="Vijverberg K."/>
            <person name="Xiong W."/>
            <person name="Schranz E."/>
        </authorList>
    </citation>
    <scope>NUCLEOTIDE SEQUENCE</scope>
</reference>
<dbReference type="EMBL" id="OX465084">
    <property type="protein sequence ID" value="CAI9297035.1"/>
    <property type="molecule type" value="Genomic_DNA"/>
</dbReference>
<accession>A0AA35ZQJ9</accession>
<name>A0AA35ZQJ9_LACSI</name>
<evidence type="ECO:0000313" key="2">
    <source>
        <dbReference type="Proteomes" id="UP001177003"/>
    </source>
</evidence>
<keyword evidence="2" id="KW-1185">Reference proteome</keyword>
<sequence>MAVVMGHGGDVDDEPPHPFGEGFGVHQIDGPERWSATIDHFLIDRHSKRSSVNKECRKKQVIKNCGGTCNYGSACFKNNLNRLEAFHRGHVNKQGDFANPICEIHNVLVVEKVLGARRGHVRGIGPKPSAAGTSASFQWQSQSQAPQPIHVLIKLLKNVVA</sequence>
<evidence type="ECO:0000313" key="1">
    <source>
        <dbReference type="EMBL" id="CAI9297035.1"/>
    </source>
</evidence>
<dbReference type="Proteomes" id="UP001177003">
    <property type="component" value="Chromosome 8"/>
</dbReference>
<dbReference type="AlphaFoldDB" id="A0AA35ZQJ9"/>
<organism evidence="1 2">
    <name type="scientific">Lactuca saligna</name>
    <name type="common">Willowleaf lettuce</name>
    <dbReference type="NCBI Taxonomy" id="75948"/>
    <lineage>
        <taxon>Eukaryota</taxon>
        <taxon>Viridiplantae</taxon>
        <taxon>Streptophyta</taxon>
        <taxon>Embryophyta</taxon>
        <taxon>Tracheophyta</taxon>
        <taxon>Spermatophyta</taxon>
        <taxon>Magnoliopsida</taxon>
        <taxon>eudicotyledons</taxon>
        <taxon>Gunneridae</taxon>
        <taxon>Pentapetalae</taxon>
        <taxon>asterids</taxon>
        <taxon>campanulids</taxon>
        <taxon>Asterales</taxon>
        <taxon>Asteraceae</taxon>
        <taxon>Cichorioideae</taxon>
        <taxon>Cichorieae</taxon>
        <taxon>Lactucinae</taxon>
        <taxon>Lactuca</taxon>
    </lineage>
</organism>